<dbReference type="InterPro" id="IPR025959">
    <property type="entry name" value="Winged_HTH_dom"/>
</dbReference>
<dbReference type="InterPro" id="IPR038717">
    <property type="entry name" value="Tc1-like_DDE_dom"/>
</dbReference>
<dbReference type="SUPFAM" id="SSF46689">
    <property type="entry name" value="Homeodomain-like"/>
    <property type="match status" value="1"/>
</dbReference>
<dbReference type="InterPro" id="IPR009057">
    <property type="entry name" value="Homeodomain-like_sf"/>
</dbReference>
<evidence type="ECO:0000313" key="4">
    <source>
        <dbReference type="Proteomes" id="UP000477951"/>
    </source>
</evidence>
<dbReference type="Gene3D" id="3.30.420.10">
    <property type="entry name" value="Ribonuclease H-like superfamily/Ribonuclease H"/>
    <property type="match status" value="1"/>
</dbReference>
<dbReference type="Proteomes" id="UP000477951">
    <property type="component" value="Unassembled WGS sequence"/>
</dbReference>
<dbReference type="EMBL" id="WPHR01000076">
    <property type="protein sequence ID" value="MUZ76287.1"/>
    <property type="molecule type" value="Genomic_DNA"/>
</dbReference>
<comment type="caution">
    <text evidence="3">The sequence shown here is derived from an EMBL/GenBank/DDBJ whole genome shotgun (WGS) entry which is preliminary data.</text>
</comment>
<protein>
    <submittedName>
        <fullName evidence="3">IS630 family transposase</fullName>
    </submittedName>
</protein>
<feature type="domain" description="Winged helix-turn helix" evidence="2">
    <location>
        <begin position="108"/>
        <end position="166"/>
    </location>
</feature>
<dbReference type="AlphaFoldDB" id="A0A6L6VQA2"/>
<proteinExistence type="predicted"/>
<dbReference type="GO" id="GO:0003676">
    <property type="term" value="F:nucleic acid binding"/>
    <property type="evidence" value="ECO:0007669"/>
    <property type="project" value="InterPro"/>
</dbReference>
<gene>
    <name evidence="3" type="ORF">GOZ90_27115</name>
</gene>
<dbReference type="Pfam" id="PF13592">
    <property type="entry name" value="HTH_33"/>
    <property type="match status" value="1"/>
</dbReference>
<dbReference type="InterPro" id="IPR036397">
    <property type="entry name" value="RNaseH_sf"/>
</dbReference>
<dbReference type="InterPro" id="IPR047655">
    <property type="entry name" value="Transpos_IS630-like"/>
</dbReference>
<dbReference type="Pfam" id="PF13358">
    <property type="entry name" value="DDE_3"/>
    <property type="match status" value="1"/>
</dbReference>
<feature type="domain" description="Tc1-like transposase DDE" evidence="1">
    <location>
        <begin position="184"/>
        <end position="322"/>
    </location>
</feature>
<evidence type="ECO:0000313" key="3">
    <source>
        <dbReference type="EMBL" id="MUZ76287.1"/>
    </source>
</evidence>
<dbReference type="Pfam" id="PF13551">
    <property type="entry name" value="HTH_29"/>
    <property type="match status" value="1"/>
</dbReference>
<evidence type="ECO:0000259" key="1">
    <source>
        <dbReference type="Pfam" id="PF13358"/>
    </source>
</evidence>
<evidence type="ECO:0000259" key="2">
    <source>
        <dbReference type="Pfam" id="PF13592"/>
    </source>
</evidence>
<organism evidence="3 4">
    <name type="scientific">Agrobacterium vitis</name>
    <name type="common">Rhizobium vitis</name>
    <dbReference type="NCBI Taxonomy" id="373"/>
    <lineage>
        <taxon>Bacteria</taxon>
        <taxon>Pseudomonadati</taxon>
        <taxon>Pseudomonadota</taxon>
        <taxon>Alphaproteobacteria</taxon>
        <taxon>Hyphomicrobiales</taxon>
        <taxon>Rhizobiaceae</taxon>
        <taxon>Rhizobium/Agrobacterium group</taxon>
        <taxon>Agrobacterium</taxon>
    </lineage>
</organism>
<accession>A0A6L6VQA2</accession>
<dbReference type="NCBIfam" id="NF033545">
    <property type="entry name" value="transpos_IS630"/>
    <property type="match status" value="1"/>
</dbReference>
<reference evidence="3 4" key="1">
    <citation type="submission" date="2019-12" db="EMBL/GenBank/DDBJ databases">
        <title>Whole-genome sequencing of Allorhizobium vitis.</title>
        <authorList>
            <person name="Gan H.M."/>
            <person name="Szegedi E."/>
            <person name="Burr T."/>
            <person name="Savka M.A."/>
        </authorList>
    </citation>
    <scope>NUCLEOTIDE SEQUENCE [LARGE SCALE GENOMIC DNA]</scope>
    <source>
        <strain evidence="3 4">CG516</strain>
    </source>
</reference>
<name>A0A6L6VQA2_AGRVI</name>
<sequence>MGTALNIRQDHTADDLRQLARKSRDANWSRRLLALSVIYEGGSRSQAASIGGVGLQIIRDWVERFNRHGPDGLKSGKAKGREPLLNDKQRKALVEAVEKGPVPYLDGVVRWRLVDLVQWLWQEHRISVSRQTLGRELHAMGYRKLTARPKHHAQDSQAIEEFKKTSPPLWQKLLPEQPGKRVEIWFQDEARIGQKNKITRRWARRGTRPSAPHDQRTRSAYIFGAICPKLSKAAALVMPWCDTHAMTQHLAEVSRHVAEDAHAILIMDQAGWHMSNNLIVPGNITILPLPPKSPELNPVENLWQFMRQNWLSNRVFKSYEDIVDHCCDAWRKLESQPWRIMSIGHRKWAHEF</sequence>